<proteinExistence type="predicted"/>
<name>A0A914GRZ1_GLORO</name>
<dbReference type="WBParaSite" id="Gr19_v10_g1022.t1">
    <property type="protein sequence ID" value="Gr19_v10_g1022.t1"/>
    <property type="gene ID" value="Gr19_v10_g1022"/>
</dbReference>
<organism evidence="2 3">
    <name type="scientific">Globodera rostochiensis</name>
    <name type="common">Golden nematode worm</name>
    <name type="synonym">Heterodera rostochiensis</name>
    <dbReference type="NCBI Taxonomy" id="31243"/>
    <lineage>
        <taxon>Eukaryota</taxon>
        <taxon>Metazoa</taxon>
        <taxon>Ecdysozoa</taxon>
        <taxon>Nematoda</taxon>
        <taxon>Chromadorea</taxon>
        <taxon>Rhabditida</taxon>
        <taxon>Tylenchina</taxon>
        <taxon>Tylenchomorpha</taxon>
        <taxon>Tylenchoidea</taxon>
        <taxon>Heteroderidae</taxon>
        <taxon>Heteroderinae</taxon>
        <taxon>Globodera</taxon>
    </lineage>
</organism>
<feature type="region of interest" description="Disordered" evidence="1">
    <location>
        <begin position="266"/>
        <end position="343"/>
    </location>
</feature>
<sequence length="343" mass="39238">MSSLADQFERRQCVVAGARCHVRCDGSLREWLLFCTPKEGGNECATPAIRLVMEVCRVSTALIYALAERNVFHPQIIEFVVEESDRFGTSNKRIRNFSVVPAESVELKLYFRVELRVLEPFFLHWLVVDHWQRLVGILCGACPRLERLTLAFSFVLPTLRHMSAPSSDWTVPFADVVAYGAELMQRFVLTPLGGASRLQWLWVQMIVGGLCDAEFTKFGVLRREHPLFMPETGPIGWNYQNHVVIDQVGREHWLTIEIVDPSLYSTAEPTKSNMDEEEWGDDDYGRADEETDDEGSMNDYYDDDDDDNEEEDEENSLTDDEGWMDGYYDDDDNEDGEQSGSTS</sequence>
<keyword evidence="2" id="KW-1185">Reference proteome</keyword>
<evidence type="ECO:0000313" key="2">
    <source>
        <dbReference type="Proteomes" id="UP000887572"/>
    </source>
</evidence>
<evidence type="ECO:0000256" key="1">
    <source>
        <dbReference type="SAM" id="MobiDB-lite"/>
    </source>
</evidence>
<reference evidence="3" key="1">
    <citation type="submission" date="2022-11" db="UniProtKB">
        <authorList>
            <consortium name="WormBaseParasite"/>
        </authorList>
    </citation>
    <scope>IDENTIFICATION</scope>
</reference>
<evidence type="ECO:0000313" key="3">
    <source>
        <dbReference type="WBParaSite" id="Gr19_v10_g1022.t1"/>
    </source>
</evidence>
<accession>A0A914GRZ1</accession>
<protein>
    <submittedName>
        <fullName evidence="3">Uncharacterized protein</fullName>
    </submittedName>
</protein>
<dbReference type="Proteomes" id="UP000887572">
    <property type="component" value="Unplaced"/>
</dbReference>
<dbReference type="AlphaFoldDB" id="A0A914GRZ1"/>
<feature type="compositionally biased region" description="Acidic residues" evidence="1">
    <location>
        <begin position="289"/>
        <end position="337"/>
    </location>
</feature>